<keyword evidence="10" id="KW-1003">Cell membrane</keyword>
<dbReference type="InterPro" id="IPR038107">
    <property type="entry name" value="Glycos_transf_N_sf"/>
</dbReference>
<dbReference type="PANTHER" id="PTHR42755">
    <property type="entry name" value="3-DEOXY-MANNO-OCTULOSONATE CYTIDYLYLTRANSFERASE"/>
    <property type="match status" value="1"/>
</dbReference>
<comment type="catalytic activity">
    <reaction evidence="7 10">
        <text>lipid IVA (E. coli) + CMP-3-deoxy-beta-D-manno-octulosonate = alpha-Kdo-(2-&gt;6)-lipid IVA (E. coli) + CMP + H(+)</text>
        <dbReference type="Rhea" id="RHEA:28066"/>
        <dbReference type="ChEBI" id="CHEBI:15378"/>
        <dbReference type="ChEBI" id="CHEBI:58603"/>
        <dbReference type="ChEBI" id="CHEBI:60364"/>
        <dbReference type="ChEBI" id="CHEBI:60377"/>
        <dbReference type="ChEBI" id="CHEBI:85987"/>
        <dbReference type="EC" id="2.4.99.12"/>
    </reaction>
</comment>
<dbReference type="Gene3D" id="3.40.50.11720">
    <property type="entry name" value="3-Deoxy-D-manno-octulosonic-acid transferase, N-terminal domain"/>
    <property type="match status" value="1"/>
</dbReference>
<organism evidence="12 13">
    <name type="scientific">Lichenifustis flavocetrariae</name>
    <dbReference type="NCBI Taxonomy" id="2949735"/>
    <lineage>
        <taxon>Bacteria</taxon>
        <taxon>Pseudomonadati</taxon>
        <taxon>Pseudomonadota</taxon>
        <taxon>Alphaproteobacteria</taxon>
        <taxon>Hyphomicrobiales</taxon>
        <taxon>Lichenihabitantaceae</taxon>
        <taxon>Lichenifustis</taxon>
    </lineage>
</organism>
<comment type="caution">
    <text evidence="12">The sequence shown here is derived from an EMBL/GenBank/DDBJ whole genome shotgun (WGS) entry which is preliminary data.</text>
</comment>
<evidence type="ECO:0000256" key="3">
    <source>
        <dbReference type="ARBA" id="ARBA00012621"/>
    </source>
</evidence>
<proteinExistence type="inferred from homology"/>
<reference evidence="12" key="1">
    <citation type="submission" date="2022-05" db="EMBL/GenBank/DDBJ databases">
        <authorList>
            <person name="Pankratov T."/>
        </authorList>
    </citation>
    <scope>NUCLEOTIDE SEQUENCE</scope>
    <source>
        <strain evidence="12">BP6-180914</strain>
    </source>
</reference>
<accession>A0AA41YRC0</accession>
<dbReference type="EMBL" id="JAMOIM010000002">
    <property type="protein sequence ID" value="MCW6507139.1"/>
    <property type="molecule type" value="Genomic_DNA"/>
</dbReference>
<feature type="domain" description="3-deoxy-D-manno-octulosonic-acid transferase N-terminal" evidence="11">
    <location>
        <begin position="42"/>
        <end position="216"/>
    </location>
</feature>
<feature type="site" description="Transition state stabilizer" evidence="9">
    <location>
        <position position="213"/>
    </location>
</feature>
<dbReference type="RefSeq" id="WP_282583510.1">
    <property type="nucleotide sequence ID" value="NZ_JAMOIM010000002.1"/>
</dbReference>
<name>A0AA41YRC0_9HYPH</name>
<evidence type="ECO:0000256" key="8">
    <source>
        <dbReference type="PIRSR" id="PIRSR639901-1"/>
    </source>
</evidence>
<comment type="subcellular location">
    <subcellularLocation>
        <location evidence="10">Cell membrane</location>
    </subcellularLocation>
</comment>
<gene>
    <name evidence="12" type="ORF">M8523_03795</name>
</gene>
<dbReference type="GO" id="GO:0009245">
    <property type="term" value="P:lipid A biosynthetic process"/>
    <property type="evidence" value="ECO:0007669"/>
    <property type="project" value="TreeGrafter"/>
</dbReference>
<evidence type="ECO:0000313" key="13">
    <source>
        <dbReference type="Proteomes" id="UP001165667"/>
    </source>
</evidence>
<evidence type="ECO:0000256" key="2">
    <source>
        <dbReference type="ARBA" id="ARBA00004713"/>
    </source>
</evidence>
<evidence type="ECO:0000256" key="6">
    <source>
        <dbReference type="ARBA" id="ARBA00031445"/>
    </source>
</evidence>
<dbReference type="Proteomes" id="UP001165667">
    <property type="component" value="Unassembled WGS sequence"/>
</dbReference>
<feature type="active site" description="Proton acceptor" evidence="8">
    <location>
        <position position="69"/>
    </location>
</feature>
<dbReference type="GO" id="GO:0009244">
    <property type="term" value="P:lipopolysaccharide core region biosynthetic process"/>
    <property type="evidence" value="ECO:0007669"/>
    <property type="project" value="UniProtKB-UniRule"/>
</dbReference>
<protein>
    <recommendedName>
        <fullName evidence="4 10">3-deoxy-D-manno-octulosonic acid transferase</fullName>
        <shortName evidence="10">Kdo transferase</shortName>
        <ecNumber evidence="3 10">2.4.99.12</ecNumber>
    </recommendedName>
    <alternativeName>
        <fullName evidence="6 10">Lipid IV(A) 3-deoxy-D-manno-octulosonic acid transferase</fullName>
    </alternativeName>
</protein>
<evidence type="ECO:0000256" key="7">
    <source>
        <dbReference type="ARBA" id="ARBA00049183"/>
    </source>
</evidence>
<keyword evidence="10" id="KW-0448">Lipopolysaccharide biosynthesis</keyword>
<evidence type="ECO:0000259" key="11">
    <source>
        <dbReference type="Pfam" id="PF04413"/>
    </source>
</evidence>
<dbReference type="GO" id="GO:0005886">
    <property type="term" value="C:plasma membrane"/>
    <property type="evidence" value="ECO:0007669"/>
    <property type="project" value="UniProtKB-SubCell"/>
</dbReference>
<dbReference type="Pfam" id="PF04413">
    <property type="entry name" value="Glycos_transf_N"/>
    <property type="match status" value="1"/>
</dbReference>
<keyword evidence="5 10" id="KW-0808">Transferase</keyword>
<comment type="pathway">
    <text evidence="2 10">Bacterial outer membrane biogenesis; LPS core biosynthesis.</text>
</comment>
<evidence type="ECO:0000313" key="12">
    <source>
        <dbReference type="EMBL" id="MCW6507139.1"/>
    </source>
</evidence>
<dbReference type="GO" id="GO:0043842">
    <property type="term" value="F:Kdo transferase activity"/>
    <property type="evidence" value="ECO:0007669"/>
    <property type="project" value="UniProtKB-EC"/>
</dbReference>
<comment type="similarity">
    <text evidence="10">Belongs to the glycosyltransferase group 1 family.</text>
</comment>
<dbReference type="EC" id="2.4.99.12" evidence="3 10"/>
<evidence type="ECO:0000256" key="9">
    <source>
        <dbReference type="PIRSR" id="PIRSR639901-2"/>
    </source>
</evidence>
<dbReference type="InterPro" id="IPR039901">
    <property type="entry name" value="Kdotransferase"/>
</dbReference>
<feature type="site" description="Transition state stabilizer" evidence="9">
    <location>
        <position position="137"/>
    </location>
</feature>
<dbReference type="PANTHER" id="PTHR42755:SF1">
    <property type="entry name" value="3-DEOXY-D-MANNO-OCTULOSONIC ACID TRANSFERASE, MITOCHONDRIAL-RELATED"/>
    <property type="match status" value="1"/>
</dbReference>
<evidence type="ECO:0000256" key="4">
    <source>
        <dbReference type="ARBA" id="ARBA00019077"/>
    </source>
</evidence>
<dbReference type="InterPro" id="IPR007507">
    <property type="entry name" value="Glycos_transf_N"/>
</dbReference>
<dbReference type="Gene3D" id="3.40.50.2000">
    <property type="entry name" value="Glycogen Phosphorylase B"/>
    <property type="match status" value="1"/>
</dbReference>
<evidence type="ECO:0000256" key="1">
    <source>
        <dbReference type="ARBA" id="ARBA00003394"/>
    </source>
</evidence>
<keyword evidence="10" id="KW-0472">Membrane</keyword>
<dbReference type="SUPFAM" id="SSF53756">
    <property type="entry name" value="UDP-Glycosyltransferase/glycogen phosphorylase"/>
    <property type="match status" value="1"/>
</dbReference>
<evidence type="ECO:0000256" key="5">
    <source>
        <dbReference type="ARBA" id="ARBA00022679"/>
    </source>
</evidence>
<comment type="function">
    <text evidence="1 10">Involved in lipopolysaccharide (LPS) biosynthesis. Catalyzes the transfer of 3-deoxy-D-manno-octulosonate (Kdo) residue(s) from CMP-Kdo to lipid IV(A), the tetraacyldisaccharide-1,4'-bisphosphate precursor of lipid A.</text>
</comment>
<evidence type="ECO:0000256" key="10">
    <source>
        <dbReference type="RuleBase" id="RU365103"/>
    </source>
</evidence>
<sequence>MSAAPRRSIARALYRGGTALLEAGALPFLHWRLKHGKEDALRLPERLGRTSIPRPPGPLIWLHGASVGEGLALLPLIERLAGRGLQVLLTTGTVSSSRVLGNRMPPGAVHQFAPLDGPRAARRFLDQWRPDLVIFAESELWPNLLGEATRRRIPTALINARMSARSFARWRRLPALARDLLGDFDIVLAQTQADAKRYTALSGRPVPSTGTIKFDAAPPPANPAELAALQRSVAGRPVWIAASTHAGEDQDCCAVHRELSHRLPGLLTIIVPRKVDRGPALVAHAGQLGLSAGLRSRGDAIEPETDIHIADTMGELGLFYRLQTAVFVGKSLVPAGGGQNPIEPAKLGNAVLHGPHTANFAEVYADLDAAGASVRVADMADLGAALTNLLGDRMKLTQAARKAALVIEARMGATERTFEQLQPYLPHDGSRAGS</sequence>
<dbReference type="AlphaFoldDB" id="A0AA41YRC0"/>
<keyword evidence="13" id="KW-1185">Reference proteome</keyword>